<feature type="chain" id="PRO_5029868721" description="glycerophosphodiester phosphodiesterase" evidence="7">
    <location>
        <begin position="20"/>
        <end position="380"/>
    </location>
</feature>
<dbReference type="AlphaFoldDB" id="A0A7I8VZL6"/>
<evidence type="ECO:0000256" key="7">
    <source>
        <dbReference type="SAM" id="SignalP"/>
    </source>
</evidence>
<dbReference type="PROSITE" id="PS51704">
    <property type="entry name" value="GP_PDE"/>
    <property type="match status" value="1"/>
</dbReference>
<dbReference type="GO" id="GO:0008889">
    <property type="term" value="F:glycerophosphodiester phosphodiesterase activity"/>
    <property type="evidence" value="ECO:0007669"/>
    <property type="project" value="UniProtKB-EC"/>
</dbReference>
<proteinExistence type="inferred from homology"/>
<dbReference type="PANTHER" id="PTHR43620">
    <property type="entry name" value="GLYCEROPHOSPHORYL DIESTER PHOSPHODIESTERASE"/>
    <property type="match status" value="1"/>
</dbReference>
<evidence type="ECO:0000256" key="1">
    <source>
        <dbReference type="ARBA" id="ARBA00007277"/>
    </source>
</evidence>
<evidence type="ECO:0000256" key="4">
    <source>
        <dbReference type="ARBA" id="ARBA00022798"/>
    </source>
</evidence>
<dbReference type="Proteomes" id="UP000549394">
    <property type="component" value="Unassembled WGS sequence"/>
</dbReference>
<dbReference type="InterPro" id="IPR030395">
    <property type="entry name" value="GP_PDE_dom"/>
</dbReference>
<evidence type="ECO:0000259" key="8">
    <source>
        <dbReference type="PROSITE" id="PS51704"/>
    </source>
</evidence>
<dbReference type="Gene3D" id="3.20.20.190">
    <property type="entry name" value="Phosphatidylinositol (PI) phosphodiesterase"/>
    <property type="match status" value="1"/>
</dbReference>
<evidence type="ECO:0000256" key="3">
    <source>
        <dbReference type="ARBA" id="ARBA00022729"/>
    </source>
</evidence>
<evidence type="ECO:0000256" key="2">
    <source>
        <dbReference type="ARBA" id="ARBA00012247"/>
    </source>
</evidence>
<gene>
    <name evidence="9" type="ORF">DGYR_LOCUS9599</name>
</gene>
<feature type="domain" description="GP-PDE" evidence="8">
    <location>
        <begin position="38"/>
        <end position="344"/>
    </location>
</feature>
<dbReference type="GO" id="GO:0006071">
    <property type="term" value="P:glycerol metabolic process"/>
    <property type="evidence" value="ECO:0007669"/>
    <property type="project" value="UniProtKB-KW"/>
</dbReference>
<evidence type="ECO:0000313" key="10">
    <source>
        <dbReference type="Proteomes" id="UP000549394"/>
    </source>
</evidence>
<name>A0A7I8VZL6_9ANNE</name>
<organism evidence="9 10">
    <name type="scientific">Dimorphilus gyrociliatus</name>
    <dbReference type="NCBI Taxonomy" id="2664684"/>
    <lineage>
        <taxon>Eukaryota</taxon>
        <taxon>Metazoa</taxon>
        <taxon>Spiralia</taxon>
        <taxon>Lophotrochozoa</taxon>
        <taxon>Annelida</taxon>
        <taxon>Polychaeta</taxon>
        <taxon>Polychaeta incertae sedis</taxon>
        <taxon>Dinophilidae</taxon>
        <taxon>Dimorphilus</taxon>
    </lineage>
</organism>
<evidence type="ECO:0000313" key="9">
    <source>
        <dbReference type="EMBL" id="CAD5121681.1"/>
    </source>
</evidence>
<dbReference type="EC" id="3.1.4.46" evidence="2"/>
<dbReference type="InterPro" id="IPR017946">
    <property type="entry name" value="PLC-like_Pdiesterase_TIM-brl"/>
</dbReference>
<dbReference type="Pfam" id="PF03009">
    <property type="entry name" value="GDPD"/>
    <property type="match status" value="1"/>
</dbReference>
<feature type="signal peptide" evidence="7">
    <location>
        <begin position="1"/>
        <end position="19"/>
    </location>
</feature>
<dbReference type="EMBL" id="CAJFCJ010000014">
    <property type="protein sequence ID" value="CAD5121681.1"/>
    <property type="molecule type" value="Genomic_DNA"/>
</dbReference>
<dbReference type="PANTHER" id="PTHR43620:SF7">
    <property type="entry name" value="GLYCEROPHOSPHODIESTER PHOSPHODIESTERASE GDPD5-RELATED"/>
    <property type="match status" value="1"/>
</dbReference>
<protein>
    <recommendedName>
        <fullName evidence="2">glycerophosphodiester phosphodiesterase</fullName>
        <ecNumber evidence="2">3.1.4.46</ecNumber>
    </recommendedName>
</protein>
<keyword evidence="4" id="KW-0319">Glycerol metabolism</keyword>
<sequence length="380" mass="43560">MKLAVLLLFVLDFSNIINTLTDLPVFNHGLPGISVKTPLNIAHRGASGERPDHTEVSYKLAIEQGAHFIECDICLSKDLVPVCHHDCYLNATTDVHSYPEFHNKSNYHDIPGLGFPARDYYTVDFTWQELRRLKIKRKSSSGRNPNYNLRYRFLSLEDYISIAQNASRTIGIYPELKASAWHNEVLKDELLNSQNTSFEKIVVKILHDHGYDGEKRPCYLQSFEEETAEELSKLTKIPVIFLTPLPLITDFFLDSLSKYAAGVGVTKAAVFFGGGSKISTGESTGLVKRVHDKNMKVHVWTFTVEDRSIPWIYGDDVRRQYDAYIKEKVDGLFTDYPYGLREHLDYRYKKDEEVKCEGNSLSLHFLSSFLSIWLINKVLY</sequence>
<comment type="caution">
    <text evidence="9">The sequence shown here is derived from an EMBL/GenBank/DDBJ whole genome shotgun (WGS) entry which is preliminary data.</text>
</comment>
<evidence type="ECO:0000256" key="5">
    <source>
        <dbReference type="ARBA" id="ARBA00022801"/>
    </source>
</evidence>
<comment type="catalytic activity">
    <reaction evidence="6">
        <text>a sn-glycero-3-phosphodiester + H2O = an alcohol + sn-glycerol 3-phosphate + H(+)</text>
        <dbReference type="Rhea" id="RHEA:12969"/>
        <dbReference type="ChEBI" id="CHEBI:15377"/>
        <dbReference type="ChEBI" id="CHEBI:15378"/>
        <dbReference type="ChEBI" id="CHEBI:30879"/>
        <dbReference type="ChEBI" id="CHEBI:57597"/>
        <dbReference type="ChEBI" id="CHEBI:83408"/>
        <dbReference type="EC" id="3.1.4.46"/>
    </reaction>
</comment>
<keyword evidence="3 7" id="KW-0732">Signal</keyword>
<comment type="similarity">
    <text evidence="1">Belongs to the glycerophosphoryl diester phosphodiesterase family.</text>
</comment>
<dbReference type="OrthoDB" id="6278646at2759"/>
<dbReference type="SUPFAM" id="SSF51695">
    <property type="entry name" value="PLC-like phosphodiesterases"/>
    <property type="match status" value="1"/>
</dbReference>
<accession>A0A7I8VZL6</accession>
<evidence type="ECO:0000256" key="6">
    <source>
        <dbReference type="ARBA" id="ARBA00047512"/>
    </source>
</evidence>
<keyword evidence="5" id="KW-0378">Hydrolase</keyword>
<reference evidence="9 10" key="1">
    <citation type="submission" date="2020-08" db="EMBL/GenBank/DDBJ databases">
        <authorList>
            <person name="Hejnol A."/>
        </authorList>
    </citation>
    <scope>NUCLEOTIDE SEQUENCE [LARGE SCALE GENOMIC DNA]</scope>
</reference>
<dbReference type="GO" id="GO:0006629">
    <property type="term" value="P:lipid metabolic process"/>
    <property type="evidence" value="ECO:0007669"/>
    <property type="project" value="InterPro"/>
</dbReference>
<keyword evidence="10" id="KW-1185">Reference proteome</keyword>